<dbReference type="Gene3D" id="2.60.120.330">
    <property type="entry name" value="B-lactam Antibiotic, Isopenicillin N Synthase, Chain"/>
    <property type="match status" value="1"/>
</dbReference>
<protein>
    <submittedName>
        <fullName evidence="7">Protein SRG1-like</fullName>
    </submittedName>
</protein>
<dbReference type="PANTHER" id="PTHR47991">
    <property type="entry name" value="OXOGLUTARATE/IRON-DEPENDENT DIOXYGENASE"/>
    <property type="match status" value="1"/>
</dbReference>
<evidence type="ECO:0000256" key="3">
    <source>
        <dbReference type="ARBA" id="ARBA00023004"/>
    </source>
</evidence>
<evidence type="ECO:0000313" key="7">
    <source>
        <dbReference type="RefSeq" id="XP_022754125.1"/>
    </source>
</evidence>
<feature type="domain" description="Fe2OG dioxygenase" evidence="5">
    <location>
        <begin position="208"/>
        <end position="308"/>
    </location>
</feature>
<dbReference type="SUPFAM" id="SSF51197">
    <property type="entry name" value="Clavaminate synthase-like"/>
    <property type="match status" value="1"/>
</dbReference>
<dbReference type="OrthoDB" id="288590at2759"/>
<evidence type="ECO:0000256" key="4">
    <source>
        <dbReference type="RuleBase" id="RU003682"/>
    </source>
</evidence>
<dbReference type="GeneID" id="111302511"/>
<dbReference type="KEGG" id="dzi:111302511"/>
<dbReference type="AlphaFoldDB" id="A0A6P5ZP14"/>
<proteinExistence type="inferred from homology"/>
<dbReference type="Pfam" id="PF14226">
    <property type="entry name" value="DIOX_N"/>
    <property type="match status" value="1"/>
</dbReference>
<reference evidence="7" key="1">
    <citation type="submission" date="2025-08" db="UniProtKB">
        <authorList>
            <consortium name="RefSeq"/>
        </authorList>
    </citation>
    <scope>IDENTIFICATION</scope>
    <source>
        <tissue evidence="7">Fruit stalk</tissue>
    </source>
</reference>
<dbReference type="GO" id="GO:0046872">
    <property type="term" value="F:metal ion binding"/>
    <property type="evidence" value="ECO:0007669"/>
    <property type="project" value="UniProtKB-KW"/>
</dbReference>
<keyword evidence="2 4" id="KW-0479">Metal-binding</keyword>
<evidence type="ECO:0000259" key="5">
    <source>
        <dbReference type="PROSITE" id="PS51471"/>
    </source>
</evidence>
<accession>A0A6P5ZP14</accession>
<keyword evidence="3 4" id="KW-0408">Iron</keyword>
<sequence>MDGVAVAAETLEWSLPVPSVQELATRRPETVPERYIRDDMENIAAIDPSGCPSLVVPLIDMNKLRNNNDSQQQAVELHKLYSACKDWGVFQLQMKSIKKMREQAKEFFDLPLQEKKRSAQQPGSLEGYGQAFVTSKDQKLEWNDMIFLRTLPAQRRNMSLWPQQPPSFRETLGNYSENMREVAVCLMKFMAKALKVEDEKLSQNFQEGNYEVRMNYYPPCPASERVLGLNPHADISGITLLLECGDMPGLQVLKDGQWVFVEPIHDAIVVNLGQIIEVTSNGIFKAPQHRAVANGLKERLSVVTFCYPSSSANIGPAEPLIKLGTPPLYKTVTNEEYFHYFFNRKFDDPFIDMLKLKP</sequence>
<dbReference type="Proteomes" id="UP000515121">
    <property type="component" value="Unplaced"/>
</dbReference>
<keyword evidence="6" id="KW-1185">Reference proteome</keyword>
<keyword evidence="4" id="KW-0560">Oxidoreductase</keyword>
<name>A0A6P5ZP14_DURZI</name>
<dbReference type="Pfam" id="PF03171">
    <property type="entry name" value="2OG-FeII_Oxy"/>
    <property type="match status" value="1"/>
</dbReference>
<dbReference type="RefSeq" id="XP_022754125.1">
    <property type="nucleotide sequence ID" value="XM_022898390.1"/>
</dbReference>
<evidence type="ECO:0000313" key="6">
    <source>
        <dbReference type="Proteomes" id="UP000515121"/>
    </source>
</evidence>
<dbReference type="InterPro" id="IPR044861">
    <property type="entry name" value="IPNS-like_FE2OG_OXY"/>
</dbReference>
<gene>
    <name evidence="7" type="primary">LOC111302511</name>
</gene>
<evidence type="ECO:0000256" key="1">
    <source>
        <dbReference type="ARBA" id="ARBA00008056"/>
    </source>
</evidence>
<organism evidence="6 7">
    <name type="scientific">Durio zibethinus</name>
    <name type="common">Durian</name>
    <dbReference type="NCBI Taxonomy" id="66656"/>
    <lineage>
        <taxon>Eukaryota</taxon>
        <taxon>Viridiplantae</taxon>
        <taxon>Streptophyta</taxon>
        <taxon>Embryophyta</taxon>
        <taxon>Tracheophyta</taxon>
        <taxon>Spermatophyta</taxon>
        <taxon>Magnoliopsida</taxon>
        <taxon>eudicotyledons</taxon>
        <taxon>Gunneridae</taxon>
        <taxon>Pentapetalae</taxon>
        <taxon>rosids</taxon>
        <taxon>malvids</taxon>
        <taxon>Malvales</taxon>
        <taxon>Malvaceae</taxon>
        <taxon>Helicteroideae</taxon>
        <taxon>Durio</taxon>
    </lineage>
</organism>
<evidence type="ECO:0000256" key="2">
    <source>
        <dbReference type="ARBA" id="ARBA00022723"/>
    </source>
</evidence>
<dbReference type="InterPro" id="IPR027443">
    <property type="entry name" value="IPNS-like_sf"/>
</dbReference>
<dbReference type="GO" id="GO:0016491">
    <property type="term" value="F:oxidoreductase activity"/>
    <property type="evidence" value="ECO:0007669"/>
    <property type="project" value="UniProtKB-KW"/>
</dbReference>
<dbReference type="InterPro" id="IPR050295">
    <property type="entry name" value="Plant_2OG-oxidoreductases"/>
</dbReference>
<dbReference type="PROSITE" id="PS51471">
    <property type="entry name" value="FE2OG_OXY"/>
    <property type="match status" value="1"/>
</dbReference>
<dbReference type="FunFam" id="2.60.120.330:FF:000079">
    <property type="entry name" value="Protein SRG1"/>
    <property type="match status" value="1"/>
</dbReference>
<dbReference type="InterPro" id="IPR005123">
    <property type="entry name" value="Oxoglu/Fe-dep_dioxygenase_dom"/>
</dbReference>
<dbReference type="InterPro" id="IPR026992">
    <property type="entry name" value="DIOX_N"/>
</dbReference>
<comment type="similarity">
    <text evidence="1 4">Belongs to the iron/ascorbate-dependent oxidoreductase family.</text>
</comment>